<dbReference type="RefSeq" id="WP_169657946.1">
    <property type="nucleotide sequence ID" value="NZ_JABANE010000046.1"/>
</dbReference>
<dbReference type="SUPFAM" id="SSF50965">
    <property type="entry name" value="Galactose oxidase, central domain"/>
    <property type="match status" value="1"/>
</dbReference>
<name>A0A7X9RVW6_9BACT</name>
<dbReference type="InterPro" id="IPR015915">
    <property type="entry name" value="Kelch-typ_b-propeller"/>
</dbReference>
<evidence type="ECO:0000256" key="1">
    <source>
        <dbReference type="SAM" id="Phobius"/>
    </source>
</evidence>
<sequence>MIKIKYYISLLLIVFSTFTTYGQKDAKGLLFHETDISKDWRNFSGLEIPDKGFLNIDLQTRISIHFSTLNQFEDSFGYLIRCFDDQKTKIDLLHVPSEKNNFLLMVGDKQKAFNCKIQPYQNTVFHLVIDQVNKDISIEHENNTLATINISGLEVIEKLKLLMGLVNFKDELSYDILPMNLNSITLARNNQITHRWEFDENSGEVVNDKIRGVKGRIKNPKWTINKHSKWENVTNLNFNGRVSYTLNGNKLFVAFNEGLKIYHLRIHSQQKNFDLDEPLSIVSDTRMLYNPIKDKIGLYYLEHNVMSYFDFNKRKWETQLPPYPESEKYLHHSRSYFDGDSSFLFFGGYGHYRYQSQFIRLKDGEFKELINKEPLTPRYLSAISNSSNHQFYVLGGYGSEDGNQWNNASSIKTLSKFSLKGDTINLLQEKELQLEDNIVFCDNLIQLDTIIYALGFDSQKLNTSLSLYKISTQTLNVEKVQTSIPFTFKDINSKAELYYNQNEHTLLTVLSYYDPENRTSEVRVYKIGTPVLSHIPEISSPEKEMAWVNSTIFMLFFVAGILILIFLLVRIKGEPIEVKKEYLEVTNVQEKKDKSEPFLSLSKDKNAILTLSAFKIISNKKEVITSELSPLQKEILLLLLIKTETDNGITTEEFNLAFWPKKTTKNANNNRLVNLSKLRKTLSKLSHVTIDKKAYKWSIELEKNVFCDWKELQKILKKKVFGIEEIHQLNDLIEEGGILSNMNLEWFENYRNEIIFKLNELILNFYYHHHQNISVQNALITADVLSKLDTVSEEALIIRCRAYRNENKENLIEKSVQEYQNNFQTKFDETAVIDLKEITEGDISYFIK</sequence>
<evidence type="ECO:0008006" key="4">
    <source>
        <dbReference type="Google" id="ProtNLM"/>
    </source>
</evidence>
<keyword evidence="1" id="KW-0812">Transmembrane</keyword>
<keyword evidence="3" id="KW-1185">Reference proteome</keyword>
<proteinExistence type="predicted"/>
<evidence type="ECO:0000313" key="3">
    <source>
        <dbReference type="Proteomes" id="UP000576082"/>
    </source>
</evidence>
<dbReference type="EMBL" id="JABANE010000046">
    <property type="protein sequence ID" value="NME69679.1"/>
    <property type="molecule type" value="Genomic_DNA"/>
</dbReference>
<gene>
    <name evidence="2" type="ORF">HHU12_17015</name>
</gene>
<organism evidence="2 3">
    <name type="scientific">Flammeovirga aprica JL-4</name>
    <dbReference type="NCBI Taxonomy" id="694437"/>
    <lineage>
        <taxon>Bacteria</taxon>
        <taxon>Pseudomonadati</taxon>
        <taxon>Bacteroidota</taxon>
        <taxon>Cytophagia</taxon>
        <taxon>Cytophagales</taxon>
        <taxon>Flammeovirgaceae</taxon>
        <taxon>Flammeovirga</taxon>
    </lineage>
</organism>
<feature type="transmembrane region" description="Helical" evidence="1">
    <location>
        <begin position="546"/>
        <end position="569"/>
    </location>
</feature>
<accession>A0A7X9RVW6</accession>
<dbReference type="AlphaFoldDB" id="A0A7X9RVW6"/>
<evidence type="ECO:0000313" key="2">
    <source>
        <dbReference type="EMBL" id="NME69679.1"/>
    </source>
</evidence>
<protein>
    <recommendedName>
        <fullName evidence="4">DNA-binding transcriptional activator of the SARP family</fullName>
    </recommendedName>
</protein>
<dbReference type="InterPro" id="IPR011043">
    <property type="entry name" value="Gal_Oxase/kelch_b-propeller"/>
</dbReference>
<comment type="caution">
    <text evidence="2">The sequence shown here is derived from an EMBL/GenBank/DDBJ whole genome shotgun (WGS) entry which is preliminary data.</text>
</comment>
<keyword evidence="1" id="KW-1133">Transmembrane helix</keyword>
<reference evidence="2 3" key="1">
    <citation type="submission" date="2020-04" db="EMBL/GenBank/DDBJ databases">
        <title>Flammeovirga sp. SR4, a novel species isolated from seawater.</title>
        <authorList>
            <person name="Wang X."/>
        </authorList>
    </citation>
    <scope>NUCLEOTIDE SEQUENCE [LARGE SCALE GENOMIC DNA]</scope>
    <source>
        <strain evidence="2 3">ATCC 23126</strain>
    </source>
</reference>
<dbReference type="Gene3D" id="2.120.10.80">
    <property type="entry name" value="Kelch-type beta propeller"/>
    <property type="match status" value="1"/>
</dbReference>
<keyword evidence="1" id="KW-0472">Membrane</keyword>
<dbReference type="Proteomes" id="UP000576082">
    <property type="component" value="Unassembled WGS sequence"/>
</dbReference>